<feature type="compositionally biased region" description="Acidic residues" evidence="7">
    <location>
        <begin position="258"/>
        <end position="267"/>
    </location>
</feature>
<evidence type="ECO:0000313" key="10">
    <source>
        <dbReference type="EMBL" id="KAK6516837.1"/>
    </source>
</evidence>
<feature type="domain" description="Mif2/CENP-C cupin" evidence="8">
    <location>
        <begin position="728"/>
        <end position="810"/>
    </location>
</feature>
<dbReference type="FunFam" id="2.60.120.10:FF:000033">
    <property type="entry name" value="Centromere protein C 1"/>
    <property type="match status" value="1"/>
</dbReference>
<proteinExistence type="inferred from homology"/>
<comment type="caution">
    <text evidence="10">The sequence shown here is derived from an EMBL/GenBank/DDBJ whole genome shotgun (WGS) entry which is preliminary data.</text>
</comment>
<gene>
    <name evidence="10" type="ORF">TWF506_006722</name>
</gene>
<dbReference type="GO" id="GO:0000776">
    <property type="term" value="C:kinetochore"/>
    <property type="evidence" value="ECO:0007669"/>
    <property type="project" value="InterPro"/>
</dbReference>
<dbReference type="InterPro" id="IPR025974">
    <property type="entry name" value="Mif2/CENP-C_cupin"/>
</dbReference>
<dbReference type="Pfam" id="PF11699">
    <property type="entry name" value="CENP-C_C"/>
    <property type="match status" value="1"/>
</dbReference>
<comment type="function">
    <text evidence="5">Component of the kinetochore, a multiprotein complex that assembles on centromeric DNA and attaches chromosomes to spindle microtubules, mediating chromosome segregation and sister chromatid segregation during meiosis and mitosis. Component of the inner kinetochore constitutive centromere-associated network (CCAN), which serves as a structural platform for outer kinetochore assembly.</text>
</comment>
<dbReference type="Pfam" id="PF15624">
    <property type="entry name" value="Mif2_N"/>
    <property type="match status" value="1"/>
</dbReference>
<evidence type="ECO:0000256" key="3">
    <source>
        <dbReference type="ARBA" id="ARBA00023125"/>
    </source>
</evidence>
<accession>A0AAN8NU84</accession>
<dbReference type="SUPFAM" id="SSF51182">
    <property type="entry name" value="RmlC-like cupins"/>
    <property type="match status" value="1"/>
</dbReference>
<dbReference type="GO" id="GO:0051382">
    <property type="term" value="P:kinetochore assembly"/>
    <property type="evidence" value="ECO:0007669"/>
    <property type="project" value="InterPro"/>
</dbReference>
<keyword evidence="11" id="KW-1185">Reference proteome</keyword>
<feature type="compositionally biased region" description="Polar residues" evidence="7">
    <location>
        <begin position="534"/>
        <end position="548"/>
    </location>
</feature>
<dbReference type="GO" id="GO:0051455">
    <property type="term" value="P:spindle attachment to meiosis I kinetochore"/>
    <property type="evidence" value="ECO:0007669"/>
    <property type="project" value="TreeGrafter"/>
</dbReference>
<comment type="subcellular location">
    <subcellularLocation>
        <location evidence="1">Nucleus</location>
    </subcellularLocation>
</comment>
<evidence type="ECO:0000259" key="8">
    <source>
        <dbReference type="Pfam" id="PF11699"/>
    </source>
</evidence>
<evidence type="ECO:0000256" key="5">
    <source>
        <dbReference type="ARBA" id="ARBA00057947"/>
    </source>
</evidence>
<evidence type="ECO:0000313" key="11">
    <source>
        <dbReference type="Proteomes" id="UP001307849"/>
    </source>
</evidence>
<keyword evidence="4" id="KW-0539">Nucleus</keyword>
<dbReference type="GO" id="GO:0051315">
    <property type="term" value="P:attachment of mitotic spindle microtubules to kinetochore"/>
    <property type="evidence" value="ECO:0007669"/>
    <property type="project" value="TreeGrafter"/>
</dbReference>
<feature type="compositionally biased region" description="Acidic residues" evidence="7">
    <location>
        <begin position="60"/>
        <end position="77"/>
    </location>
</feature>
<name>A0AAN8NU84_9PEZI</name>
<dbReference type="AlphaFoldDB" id="A0AAN8NU84"/>
<evidence type="ECO:0000256" key="4">
    <source>
        <dbReference type="ARBA" id="ARBA00023242"/>
    </source>
</evidence>
<keyword evidence="3" id="KW-0238">DNA-binding</keyword>
<dbReference type="Gene3D" id="2.60.120.10">
    <property type="entry name" value="Jelly Rolls"/>
    <property type="match status" value="1"/>
</dbReference>
<reference evidence="10 11" key="1">
    <citation type="submission" date="2019-10" db="EMBL/GenBank/DDBJ databases">
        <authorList>
            <person name="Palmer J.M."/>
        </authorList>
    </citation>
    <scope>NUCLEOTIDE SEQUENCE [LARGE SCALE GENOMIC DNA]</scope>
    <source>
        <strain evidence="10 11">TWF506</strain>
    </source>
</reference>
<organism evidence="10 11">
    <name type="scientific">Arthrobotrys conoides</name>
    <dbReference type="NCBI Taxonomy" id="74498"/>
    <lineage>
        <taxon>Eukaryota</taxon>
        <taxon>Fungi</taxon>
        <taxon>Dikarya</taxon>
        <taxon>Ascomycota</taxon>
        <taxon>Pezizomycotina</taxon>
        <taxon>Orbiliomycetes</taxon>
        <taxon>Orbiliales</taxon>
        <taxon>Orbiliaceae</taxon>
        <taxon>Arthrobotrys</taxon>
    </lineage>
</organism>
<feature type="compositionally biased region" description="Basic residues" evidence="7">
    <location>
        <begin position="404"/>
        <end position="414"/>
    </location>
</feature>
<feature type="compositionally biased region" description="Acidic residues" evidence="7">
    <location>
        <begin position="496"/>
        <end position="505"/>
    </location>
</feature>
<dbReference type="InterPro" id="IPR028929">
    <property type="entry name" value="Mif2_N"/>
</dbReference>
<evidence type="ECO:0000256" key="2">
    <source>
        <dbReference type="ARBA" id="ARBA00010291"/>
    </source>
</evidence>
<feature type="region of interest" description="Disordered" evidence="7">
    <location>
        <begin position="627"/>
        <end position="679"/>
    </location>
</feature>
<feature type="domain" description="Mif2 N-terminal" evidence="9">
    <location>
        <begin position="15"/>
        <end position="180"/>
    </location>
</feature>
<feature type="compositionally biased region" description="Polar residues" evidence="7">
    <location>
        <begin position="138"/>
        <end position="158"/>
    </location>
</feature>
<feature type="compositionally biased region" description="Acidic residues" evidence="7">
    <location>
        <begin position="448"/>
        <end position="468"/>
    </location>
</feature>
<feature type="compositionally biased region" description="Acidic residues" evidence="7">
    <location>
        <begin position="665"/>
        <end position="679"/>
    </location>
</feature>
<feature type="compositionally biased region" description="Basic residues" evidence="7">
    <location>
        <begin position="647"/>
        <end position="657"/>
    </location>
</feature>
<dbReference type="GO" id="GO:0005634">
    <property type="term" value="C:nucleus"/>
    <property type="evidence" value="ECO:0007669"/>
    <property type="project" value="UniProtKB-SubCell"/>
</dbReference>
<evidence type="ECO:0000259" key="9">
    <source>
        <dbReference type="Pfam" id="PF15624"/>
    </source>
</evidence>
<dbReference type="PANTHER" id="PTHR16684">
    <property type="entry name" value="CENTROMERE PROTEIN C"/>
    <property type="match status" value="1"/>
</dbReference>
<comment type="similarity">
    <text evidence="2">Belongs to the CENP-C/MIF2 family.</text>
</comment>
<feature type="compositionally biased region" description="Basic and acidic residues" evidence="7">
    <location>
        <begin position="181"/>
        <end position="197"/>
    </location>
</feature>
<evidence type="ECO:0000256" key="1">
    <source>
        <dbReference type="ARBA" id="ARBA00004123"/>
    </source>
</evidence>
<dbReference type="InterPro" id="IPR011051">
    <property type="entry name" value="RmlC_Cupin_sf"/>
</dbReference>
<dbReference type="GO" id="GO:0019237">
    <property type="term" value="F:centromeric DNA binding"/>
    <property type="evidence" value="ECO:0007669"/>
    <property type="project" value="InterPro"/>
</dbReference>
<evidence type="ECO:0000256" key="6">
    <source>
        <dbReference type="ARBA" id="ARBA00075033"/>
    </source>
</evidence>
<dbReference type="EMBL" id="JAVHJM010000003">
    <property type="protein sequence ID" value="KAK6516837.1"/>
    <property type="molecule type" value="Genomic_DNA"/>
</dbReference>
<dbReference type="Proteomes" id="UP001307849">
    <property type="component" value="Unassembled WGS sequence"/>
</dbReference>
<feature type="region of interest" description="Disordered" evidence="7">
    <location>
        <begin position="37"/>
        <end position="590"/>
    </location>
</feature>
<dbReference type="InterPro" id="IPR028386">
    <property type="entry name" value="CENP-C/Mif2/cnp3"/>
</dbReference>
<protein>
    <recommendedName>
        <fullName evidence="6">CENP-C homolog</fullName>
    </recommendedName>
</protein>
<dbReference type="InterPro" id="IPR014710">
    <property type="entry name" value="RmlC-like_jellyroll"/>
</dbReference>
<evidence type="ECO:0000256" key="7">
    <source>
        <dbReference type="SAM" id="MobiDB-lite"/>
    </source>
</evidence>
<dbReference type="PANTHER" id="PTHR16684:SF11">
    <property type="entry name" value="CENTROMERE PROTEIN C"/>
    <property type="match status" value="1"/>
</dbReference>
<sequence length="821" mass="89319">MAAIAGNKNRENIHTDIGFVGRKTGFMVQPDLVRDDNGMEDMSAFFSPTSNAGTLPHIADDDDDDSMGIVSEEDLEEPDHGPSDIDSPSDDAPRAQNMSGNDGSGSMDMEESTARSVTAVLEARKGINTPARRKSMHSTHATPNLPLSSVTPQSNLSTPAIRRPKLKATSEAPSSQLSKPLARDEEARGSFGSHKENVPNSFDSRQSDDAHVEAPIPRPIPLGARASGLRAAGGRGSSMLVAKGLRTTRPAISPPLLSDDDDDDDDEPPKFNEESTLDDTEMDVIPAPQPKSKTTQRSAAQKEDLAEPNVPETSSQKAKPGRKGKVNVSNTTKEMAAATASKSDKPATQKRGRKPKTTAIVEDASEAEAARADEEGLDTLDAGISEMEPQELEETVGAEPSPPKKGKGGRKKKQAATDTEAETEPQSSTSNNPGQKRKGGRPKKIAEPEPELELEEEPTQVDEPEPEPEPVAQKIKGRPKKSKKQDASVPDQNTEPQEEPNEELTEQSQPENPTERRKGRKRKAETLIPDTEPDTQGSSAITESTESNAAKKRKGSKSTAVKPVTDKSNVSNVDASGAEGRRSARNRTAPLKFWQNEKQIYKVMERDESGRVVSMASDVVRVNEEPVELKKKARPSRLVPPTEKVSKRATKKKKTKEIRKAVEESSSESEGGESEDDWEQVGKLVGMVRQWAPDNEDEEIEDDEIEDEIATSRHGIEFKPIFGSDYLFAKTLGKPFMGCGILELQTGASKKLKSSGKMQLVFFILKGKVEAEVNELGFRISHGGQFQVPRGNMYKISNPFKKTARIFFAQACIPDPDAEAE</sequence>